<keyword evidence="1" id="KW-1133">Transmembrane helix</keyword>
<gene>
    <name evidence="2" type="ORF">DP065_00900</name>
</gene>
<feature type="transmembrane region" description="Helical" evidence="1">
    <location>
        <begin position="20"/>
        <end position="43"/>
    </location>
</feature>
<evidence type="ECO:0000256" key="1">
    <source>
        <dbReference type="SAM" id="Phobius"/>
    </source>
</evidence>
<feature type="transmembrane region" description="Helical" evidence="1">
    <location>
        <begin position="49"/>
        <end position="71"/>
    </location>
</feature>
<dbReference type="KEGG" id="mane:DP065_00900"/>
<reference evidence="3" key="1">
    <citation type="submission" date="2018-06" db="EMBL/GenBank/DDBJ databases">
        <title>Complete genome sequences of Mycoplasma anatis, M. anseris and M. cloacale type strains.</title>
        <authorList>
            <person name="Grozner D."/>
            <person name="Forro B."/>
            <person name="Sulyok K.M."/>
            <person name="Marton S."/>
            <person name="Kreizinger Z."/>
            <person name="Banyai K."/>
            <person name="Gyuranecz M."/>
        </authorList>
    </citation>
    <scope>NUCLEOTIDE SEQUENCE [LARGE SCALE GENOMIC DNA]</scope>
    <source>
        <strain evidence="3">ATCC 49234</strain>
    </source>
</reference>
<name>A0A2Z4NCM1_9BACT</name>
<keyword evidence="1" id="KW-0812">Transmembrane</keyword>
<keyword evidence="3" id="KW-1185">Reference proteome</keyword>
<feature type="transmembrane region" description="Helical" evidence="1">
    <location>
        <begin position="137"/>
        <end position="161"/>
    </location>
</feature>
<feature type="transmembrane region" description="Helical" evidence="1">
    <location>
        <begin position="83"/>
        <end position="108"/>
    </location>
</feature>
<keyword evidence="1" id="KW-0472">Membrane</keyword>
<evidence type="ECO:0000313" key="3">
    <source>
        <dbReference type="Proteomes" id="UP000250218"/>
    </source>
</evidence>
<evidence type="ECO:0000313" key="2">
    <source>
        <dbReference type="EMBL" id="AWX69313.1"/>
    </source>
</evidence>
<dbReference type="Proteomes" id="UP000250218">
    <property type="component" value="Chromosome"/>
</dbReference>
<proteinExistence type="predicted"/>
<organism evidence="2 3">
    <name type="scientific">[Mycoplasma] anseris</name>
    <dbReference type="NCBI Taxonomy" id="92400"/>
    <lineage>
        <taxon>Bacteria</taxon>
        <taxon>Bacillati</taxon>
        <taxon>Mycoplasmatota</taxon>
        <taxon>Mycoplasmoidales</taxon>
        <taxon>Metamycoplasmataceae</taxon>
        <taxon>Metamycoplasma</taxon>
    </lineage>
</organism>
<protein>
    <submittedName>
        <fullName evidence="2">Uncharacterized protein</fullName>
    </submittedName>
</protein>
<accession>A0A2Z4NCM1</accession>
<sequence>MNLGKIIEKRGNLKKNISFLILLVLSSIFSIILLSLFNILNLFAINQNLVTFLIILILAPSTLTFCYYFLYSLEYKANDKTKLLKSIFIISTILLIISIGLIIIVIVFGNINTDIAKTHSTKKPLPINQVLPKVNKVILTLNLALSLNIILSIPATILISIHTVKKPKKS</sequence>
<dbReference type="EMBL" id="CP030140">
    <property type="protein sequence ID" value="AWX69313.1"/>
    <property type="molecule type" value="Genomic_DNA"/>
</dbReference>
<dbReference type="AlphaFoldDB" id="A0A2Z4NCM1"/>